<evidence type="ECO:0000256" key="10">
    <source>
        <dbReference type="ARBA" id="ARBA00023204"/>
    </source>
</evidence>
<keyword evidence="10 12" id="KW-0234">DNA repair</keyword>
<protein>
    <recommendedName>
        <fullName evidence="11 12">DNA repair protein RadA</fullName>
    </recommendedName>
</protein>
<geneLocation type="plasmid" evidence="14 15">
    <name>pPN3F2_2</name>
</geneLocation>
<dbReference type="PRINTS" id="PR01874">
    <property type="entry name" value="DNAREPAIRADA"/>
</dbReference>
<reference evidence="14 15" key="1">
    <citation type="submission" date="2020-03" db="EMBL/GenBank/DDBJ databases">
        <title>Complete genome sequence of Shewanella sp.</title>
        <authorList>
            <person name="Kim Y.-S."/>
            <person name="Kim S.-J."/>
            <person name="Jung H.-K."/>
            <person name="Kim K.-H."/>
        </authorList>
    </citation>
    <scope>NUCLEOTIDE SEQUENCE [LARGE SCALE GENOMIC DNA]</scope>
    <source>
        <strain evidence="14 15">PN3F2</strain>
        <plasmid evidence="14 15">pPN3F2_2</plasmid>
    </source>
</reference>
<evidence type="ECO:0000313" key="15">
    <source>
        <dbReference type="Proteomes" id="UP000502608"/>
    </source>
</evidence>
<dbReference type="Proteomes" id="UP000502608">
    <property type="component" value="Plasmid pPN3F2_2"/>
</dbReference>
<name>A0A6G9QRH9_9GAMM</name>
<evidence type="ECO:0000256" key="4">
    <source>
        <dbReference type="ARBA" id="ARBA00022771"/>
    </source>
</evidence>
<dbReference type="Gene3D" id="3.30.230.10">
    <property type="match status" value="1"/>
</dbReference>
<dbReference type="Pfam" id="PF13481">
    <property type="entry name" value="AAA_25"/>
    <property type="match status" value="1"/>
</dbReference>
<keyword evidence="4 12" id="KW-0863">Zinc-finger</keyword>
<keyword evidence="3 12" id="KW-0227">DNA damage</keyword>
<proteinExistence type="inferred from homology"/>
<dbReference type="PANTHER" id="PTHR32472:SF10">
    <property type="entry name" value="DNA REPAIR PROTEIN RADA-LIKE PROTEIN"/>
    <property type="match status" value="1"/>
</dbReference>
<evidence type="ECO:0000256" key="12">
    <source>
        <dbReference type="RuleBase" id="RU003555"/>
    </source>
</evidence>
<dbReference type="GO" id="GO:0140664">
    <property type="term" value="F:ATP-dependent DNA damage sensor activity"/>
    <property type="evidence" value="ECO:0007669"/>
    <property type="project" value="InterPro"/>
</dbReference>
<evidence type="ECO:0000256" key="7">
    <source>
        <dbReference type="ARBA" id="ARBA00022840"/>
    </source>
</evidence>
<comment type="function">
    <text evidence="12">DNA-dependent ATPase involved in processing of recombination intermediates, plays a role in repairing DNA breaks. Stimulates the branch migration of RecA-mediated strand transfer reactions, allowing the 3' invading strand to extend heteroduplex DNA faster. Binds ssDNA in the presence of ADP but not other nucleotides, has ATPase activity that is stimulated by ssDNA and various branched DNA structures, but inhibited by SSB. Does not have RecA's homology-searching function.</text>
</comment>
<evidence type="ECO:0000313" key="14">
    <source>
        <dbReference type="EMBL" id="QIR16655.1"/>
    </source>
</evidence>
<dbReference type="GO" id="GO:0005524">
    <property type="term" value="F:ATP binding"/>
    <property type="evidence" value="ECO:0007669"/>
    <property type="project" value="UniProtKB-UniRule"/>
</dbReference>
<keyword evidence="7 12" id="KW-0067">ATP-binding</keyword>
<dbReference type="PANTHER" id="PTHR32472">
    <property type="entry name" value="DNA REPAIR PROTEIN RADA"/>
    <property type="match status" value="1"/>
</dbReference>
<evidence type="ECO:0000256" key="9">
    <source>
        <dbReference type="ARBA" id="ARBA00023125"/>
    </source>
</evidence>
<dbReference type="InterPro" id="IPR041166">
    <property type="entry name" value="Rubredoxin_2"/>
</dbReference>
<keyword evidence="1 12" id="KW-0479">Metal-binding</keyword>
<dbReference type="InterPro" id="IPR014721">
    <property type="entry name" value="Ribsml_uS5_D2-typ_fold_subgr"/>
</dbReference>
<comment type="similarity">
    <text evidence="12">Belongs to the RecA family. RadA subfamily.</text>
</comment>
<evidence type="ECO:0000256" key="1">
    <source>
        <dbReference type="ARBA" id="ARBA00022723"/>
    </source>
</evidence>
<evidence type="ECO:0000256" key="2">
    <source>
        <dbReference type="ARBA" id="ARBA00022741"/>
    </source>
</evidence>
<dbReference type="InterPro" id="IPR020588">
    <property type="entry name" value="RecA_ATP-bd"/>
</dbReference>
<evidence type="ECO:0000256" key="5">
    <source>
        <dbReference type="ARBA" id="ARBA00022801"/>
    </source>
</evidence>
<dbReference type="InterPro" id="IPR004504">
    <property type="entry name" value="DNA_repair_RadA"/>
</dbReference>
<evidence type="ECO:0000259" key="13">
    <source>
        <dbReference type="PROSITE" id="PS50162"/>
    </source>
</evidence>
<dbReference type="GO" id="GO:0000725">
    <property type="term" value="P:recombinational repair"/>
    <property type="evidence" value="ECO:0007669"/>
    <property type="project" value="TreeGrafter"/>
</dbReference>
<keyword evidence="8" id="KW-0346">Stress response</keyword>
<sequence length="470" mass="50372">MAKKSDSVWGCSECGATTSKWVGQCVECKNWNTVVELKIAKVLPTSNIGKNAGFSGYAGSDNVKPLKMSEINQLQFSRASTGSSEFDRVLGGGVTLGSVVLLSGDPGSGKTSLLTSVAHELALAGKVLYVTGEESSSQFKQRSEERFGHDWGGEREDSFRLSTSTEVELLLAEIEQLSSNFVFIDSIQTLFSQSISGQPGGIAQVSYCAKTINAFAKKRGITIFMIAHVNKSSELAGPKLIEHVADTILHIEVADSGNVRTARASKNRFGDTDEIGLFVMQERGMTSISNPSKFFLVSDVQSPGSAITMVQNGNRNLALEIQCLTSEAEGEFATRNALGISMSRLKMIIAVCRKHTGARINHDVYINLVGGLKIPETDTSTDLATAAALLSSLNDIIIPTTSCFIGEVSLNGSVRPVSNGVPRVREALKIGFKNIYISKANYHANMLKDMPDGASITQIATISDLKDALI</sequence>
<dbReference type="SUPFAM" id="SSF52540">
    <property type="entry name" value="P-loop containing nucleoside triphosphate hydrolases"/>
    <property type="match status" value="1"/>
</dbReference>
<keyword evidence="2 12" id="KW-0547">Nucleotide-binding</keyword>
<evidence type="ECO:0000256" key="6">
    <source>
        <dbReference type="ARBA" id="ARBA00022833"/>
    </source>
</evidence>
<dbReference type="InterPro" id="IPR003593">
    <property type="entry name" value="AAA+_ATPase"/>
</dbReference>
<dbReference type="SUPFAM" id="SSF54211">
    <property type="entry name" value="Ribosomal protein S5 domain 2-like"/>
    <property type="match status" value="1"/>
</dbReference>
<dbReference type="GO" id="GO:0003684">
    <property type="term" value="F:damaged DNA binding"/>
    <property type="evidence" value="ECO:0007669"/>
    <property type="project" value="InterPro"/>
</dbReference>
<feature type="domain" description="RecA family profile 1" evidence="13">
    <location>
        <begin position="75"/>
        <end position="229"/>
    </location>
</feature>
<dbReference type="AlphaFoldDB" id="A0A6G9QRH9"/>
<dbReference type="Pfam" id="PF18073">
    <property type="entry name" value="Zn_ribbon_LapB"/>
    <property type="match status" value="1"/>
</dbReference>
<dbReference type="Gene3D" id="3.40.50.300">
    <property type="entry name" value="P-loop containing nucleotide triphosphate hydrolases"/>
    <property type="match status" value="1"/>
</dbReference>
<keyword evidence="15" id="KW-1185">Reference proteome</keyword>
<evidence type="ECO:0000256" key="3">
    <source>
        <dbReference type="ARBA" id="ARBA00022763"/>
    </source>
</evidence>
<keyword evidence="14" id="KW-0614">Plasmid</keyword>
<dbReference type="GO" id="GO:0008270">
    <property type="term" value="F:zinc ion binding"/>
    <property type="evidence" value="ECO:0007669"/>
    <property type="project" value="UniProtKB-KW"/>
</dbReference>
<dbReference type="KEGG" id="saes:HBH39_19470"/>
<organism evidence="14 15">
    <name type="scientific">Shewanella aestuarii</name>
    <dbReference type="NCBI Taxonomy" id="1028752"/>
    <lineage>
        <taxon>Bacteria</taxon>
        <taxon>Pseudomonadati</taxon>
        <taxon>Pseudomonadota</taxon>
        <taxon>Gammaproteobacteria</taxon>
        <taxon>Alteromonadales</taxon>
        <taxon>Shewanellaceae</taxon>
        <taxon>Shewanella</taxon>
    </lineage>
</organism>
<dbReference type="NCBIfam" id="TIGR00416">
    <property type="entry name" value="sms"/>
    <property type="match status" value="1"/>
</dbReference>
<dbReference type="GO" id="GO:0016787">
    <property type="term" value="F:hydrolase activity"/>
    <property type="evidence" value="ECO:0007669"/>
    <property type="project" value="UniProtKB-KW"/>
</dbReference>
<dbReference type="Pfam" id="PF13541">
    <property type="entry name" value="ChlI"/>
    <property type="match status" value="1"/>
</dbReference>
<evidence type="ECO:0000256" key="11">
    <source>
        <dbReference type="NCBIfam" id="TIGR00416"/>
    </source>
</evidence>
<keyword evidence="6 12" id="KW-0862">Zinc</keyword>
<dbReference type="PROSITE" id="PS50162">
    <property type="entry name" value="RECA_2"/>
    <property type="match status" value="1"/>
</dbReference>
<dbReference type="EMBL" id="CP050315">
    <property type="protein sequence ID" value="QIR16655.1"/>
    <property type="molecule type" value="Genomic_DNA"/>
</dbReference>
<dbReference type="SMART" id="SM00382">
    <property type="entry name" value="AAA"/>
    <property type="match status" value="1"/>
</dbReference>
<accession>A0A6G9QRH9</accession>
<keyword evidence="9 12" id="KW-0238">DNA-binding</keyword>
<evidence type="ECO:0000256" key="8">
    <source>
        <dbReference type="ARBA" id="ARBA00023016"/>
    </source>
</evidence>
<dbReference type="RefSeq" id="WP_167680483.1">
    <property type="nucleotide sequence ID" value="NZ_CP050315.1"/>
</dbReference>
<dbReference type="InterPro" id="IPR020568">
    <property type="entry name" value="Ribosomal_Su5_D2-typ_SF"/>
</dbReference>
<dbReference type="InterPro" id="IPR027417">
    <property type="entry name" value="P-loop_NTPase"/>
</dbReference>
<gene>
    <name evidence="14" type="primary">radA</name>
    <name evidence="14" type="ORF">HBH39_19470</name>
</gene>
<dbReference type="GO" id="GO:0005829">
    <property type="term" value="C:cytosol"/>
    <property type="evidence" value="ECO:0007669"/>
    <property type="project" value="TreeGrafter"/>
</dbReference>
<keyword evidence="5" id="KW-0378">Hydrolase</keyword>